<dbReference type="STRING" id="1144275.COCOR_00362"/>
<reference evidence="2 3" key="1">
    <citation type="journal article" date="2012" name="J. Bacteriol.">
        <title>Complete Genome Sequence of the Fruiting Myxobacterium Corallococcus coralloides DSM 2259.</title>
        <authorList>
            <person name="Huntley S."/>
            <person name="Zhang Y."/>
            <person name="Treuner-Lange A."/>
            <person name="Kneip S."/>
            <person name="Sensen C.W."/>
            <person name="Sogaard-Andersen L."/>
        </authorList>
    </citation>
    <scope>NUCLEOTIDE SEQUENCE [LARGE SCALE GENOMIC DNA]</scope>
    <source>
        <strain evidence="3">ATCC 25202 / DSM 2259 / NBRC 100086 / M2</strain>
    </source>
</reference>
<accession>H8MZR4</accession>
<evidence type="ECO:0000313" key="3">
    <source>
        <dbReference type="Proteomes" id="UP000007587"/>
    </source>
</evidence>
<dbReference type="OrthoDB" id="5504743at2"/>
<protein>
    <submittedName>
        <fullName evidence="2">Uncharacterized protein</fullName>
    </submittedName>
</protein>
<dbReference type="EMBL" id="CP003389">
    <property type="protein sequence ID" value="AFE03438.1"/>
    <property type="molecule type" value="Genomic_DNA"/>
</dbReference>
<reference evidence="3" key="2">
    <citation type="submission" date="2012-03" db="EMBL/GenBank/DDBJ databases">
        <title>Genome sequence of the fruiting myxobacterium Corallococcus coralloides DSM 2259.</title>
        <authorList>
            <person name="Huntley S."/>
            <person name="Zhang Y."/>
            <person name="Treuner-Lange A."/>
            <person name="Sensen C.W."/>
            <person name="Sogaard-Andersen L."/>
        </authorList>
    </citation>
    <scope>NUCLEOTIDE SEQUENCE [LARGE SCALE GENOMIC DNA]</scope>
    <source>
        <strain evidence="3">ATCC 25202 / DSM 2259 / NBRC 100086 / M2</strain>
    </source>
</reference>
<dbReference type="RefSeq" id="WP_014393215.1">
    <property type="nucleotide sequence ID" value="NC_017030.1"/>
</dbReference>
<dbReference type="Proteomes" id="UP000007587">
    <property type="component" value="Chromosome"/>
</dbReference>
<feature type="compositionally biased region" description="Low complexity" evidence="1">
    <location>
        <begin position="50"/>
        <end position="92"/>
    </location>
</feature>
<gene>
    <name evidence="2" type="ordered locus">COCOR_00362</name>
</gene>
<name>H8MZR4_CORCM</name>
<dbReference type="HOGENOM" id="CLU_989415_0_0_7"/>
<dbReference type="KEGG" id="ccx:COCOR_00362"/>
<sequence length="281" mass="28702">MTSRPASFRSLKVLESSHSRRALNLFARGGCLLMLASGTARANEPEAPEAPEAPAPAETPAQAKAPEAPAQAKAPEARVQAEAPVPAEDAAPADDAVWGEEALAQAELPASMTDAARALGEAPVVVCSGSLQQAYRPGLLLTTPRNAVQRESLQFNGCPVNDGVVMVAVGMETQHLKRATCIGGTGGASTATVTWSNGEKSSVELARVEAVVDGGMQVFTSEGLIGSGRHTGHGVRLVTAVPTLTTLAACVQPSGLTANMGIATLTVLDLPTVLDVPAGKQ</sequence>
<keyword evidence="3" id="KW-1185">Reference proteome</keyword>
<proteinExistence type="predicted"/>
<evidence type="ECO:0000313" key="2">
    <source>
        <dbReference type="EMBL" id="AFE03438.1"/>
    </source>
</evidence>
<dbReference type="AlphaFoldDB" id="H8MZR4"/>
<evidence type="ECO:0000256" key="1">
    <source>
        <dbReference type="SAM" id="MobiDB-lite"/>
    </source>
</evidence>
<organism evidence="2 3">
    <name type="scientific">Corallococcus coralloides (strain ATCC 25202 / DSM 2259 / NBRC 100086 / M2)</name>
    <name type="common">Myxococcus coralloides</name>
    <dbReference type="NCBI Taxonomy" id="1144275"/>
    <lineage>
        <taxon>Bacteria</taxon>
        <taxon>Pseudomonadati</taxon>
        <taxon>Myxococcota</taxon>
        <taxon>Myxococcia</taxon>
        <taxon>Myxococcales</taxon>
        <taxon>Cystobacterineae</taxon>
        <taxon>Myxococcaceae</taxon>
        <taxon>Corallococcus</taxon>
    </lineage>
</organism>
<feature type="region of interest" description="Disordered" evidence="1">
    <location>
        <begin position="42"/>
        <end position="92"/>
    </location>
</feature>
<dbReference type="InParanoid" id="H8MZR4"/>